<evidence type="ECO:0000313" key="9">
    <source>
        <dbReference type="Proteomes" id="UP000830854"/>
    </source>
</evidence>
<dbReference type="RefSeq" id="YP_010801064.1">
    <property type="nucleotide sequence ID" value="NC_076942.1"/>
</dbReference>
<evidence type="ECO:0000256" key="3">
    <source>
        <dbReference type="ARBA" id="ARBA00022431"/>
    </source>
</evidence>
<feature type="compositionally biased region" description="Basic residues" evidence="7">
    <location>
        <begin position="552"/>
        <end position="566"/>
    </location>
</feature>
<keyword evidence="4 6" id="KW-0167">Capsid protein</keyword>
<sequence>MAYYWNRNNWRRRRGAWSRRRYYWRRRNYRRWRRRRRVRRQRRRRVARRVFARSGRRGQRYNISGWNPLHMKRLIITALAKFLVVSPGYEYVQYKPISENYKTMTTQGKPIESAIGLSMSGGWTYGEIDIGKLFISNKHYMAKWSTSNKGFDLCRYFGTRITLWPNKEYDYVFWYDREYNTDDWTSVKEYLHPVILFQTPRRIIVRSNKNGRRRPKKVWIKPPAVFGTQWLQTSQICKYGLFMYAISVIDLDTPYTNDAILKHDWFRADFYEGITGQEPEWLERWGHIPPPGHCVYLQSNRKIITWTEEARQGTKEVQKYTLRGELGYGPKFSDGRTYIDYDMAKSKEGTSQQGKTFDWWWNTEKLQQAWEKGIRGVCLRRVLEQDGMDYWNVRLLTTDETRDIWEQKTGDLIQPKKQILNAEWMDLRQRVRMGPMVCKKVLGEDWGMISEEESKCYDIVGKIKCFFQVGGETLPPRQQVDDPCAGTRSSATTSLLSGREIVHPRNSHYGQLQPWMERRGMLTESAIKYLTKETPEREESPFGGRHPGFNRERKRKKTHRTKKKKRYETTSESSEETSSSIESASETEESQMGRNRLHKRRRHNEYELDGDLRRLRIRSKSEGDIPNPLIL</sequence>
<dbReference type="InterPro" id="IPR004219">
    <property type="entry name" value="TTvirus_Unk"/>
</dbReference>
<organism evidence="8 9">
    <name type="scientific">Torque teno equus virus 2</name>
    <dbReference type="NCBI Taxonomy" id="2834153"/>
    <lineage>
        <taxon>Viruses</taxon>
        <taxon>Monodnaviria</taxon>
        <taxon>Shotokuvirae</taxon>
        <taxon>Commensaviricota</taxon>
        <taxon>Cardeaviricetes</taxon>
        <taxon>Sanitavirales</taxon>
        <taxon>Anelloviridae</taxon>
        <taxon>Mutorquevirus</taxon>
        <taxon>Mutorquevirus equid2</taxon>
    </lineage>
</organism>
<evidence type="ECO:0000313" key="8">
    <source>
        <dbReference type="EMBL" id="QUW04985.1"/>
    </source>
</evidence>
<evidence type="ECO:0000256" key="5">
    <source>
        <dbReference type="ARBA" id="ARBA00022844"/>
    </source>
</evidence>
<name>A0AAE7RBT6_9VIRU</name>
<proteinExistence type="inferred from homology"/>
<keyword evidence="5 6" id="KW-0946">Virion</keyword>
<dbReference type="GO" id="GO:0039615">
    <property type="term" value="C:T=1 icosahedral viral capsid"/>
    <property type="evidence" value="ECO:0007669"/>
    <property type="project" value="UniProtKB-UniRule"/>
</dbReference>
<feature type="region of interest" description="Disordered" evidence="7">
    <location>
        <begin position="532"/>
        <end position="609"/>
    </location>
</feature>
<keyword evidence="3 6" id="KW-1140">T=1 icosahedral capsid protein</keyword>
<evidence type="ECO:0000256" key="4">
    <source>
        <dbReference type="ARBA" id="ARBA00022561"/>
    </source>
</evidence>
<comment type="subcellular location">
    <subcellularLocation>
        <location evidence="1 6">Virion</location>
    </subcellularLocation>
</comment>
<evidence type="ECO:0000256" key="6">
    <source>
        <dbReference type="RuleBase" id="RU361230"/>
    </source>
</evidence>
<keyword evidence="9" id="KW-1185">Reference proteome</keyword>
<evidence type="ECO:0000256" key="7">
    <source>
        <dbReference type="SAM" id="MobiDB-lite"/>
    </source>
</evidence>
<comment type="similarity">
    <text evidence="2 6">Belongs to the anelloviridae capsid protein family.</text>
</comment>
<dbReference type="EMBL" id="MW842984">
    <property type="protein sequence ID" value="QUW04985.1"/>
    <property type="molecule type" value="Genomic_DNA"/>
</dbReference>
<comment type="function">
    <text evidence="6">Self-assembles to form an icosahedral capsid.</text>
</comment>
<feature type="compositionally biased region" description="Low complexity" evidence="7">
    <location>
        <begin position="570"/>
        <end position="584"/>
    </location>
</feature>
<protein>
    <recommendedName>
        <fullName evidence="6">Capsid protein</fullName>
    </recommendedName>
</protein>
<dbReference type="Proteomes" id="UP000830854">
    <property type="component" value="Segment"/>
</dbReference>
<dbReference type="KEGG" id="vg:80539747"/>
<dbReference type="Pfam" id="PF02956">
    <property type="entry name" value="TT_ORF1"/>
    <property type="match status" value="1"/>
</dbReference>
<reference evidence="8" key="1">
    <citation type="journal article" date="2023" name="Sci. Rep.">
        <title>Discovery and comparative genomic analysis of a novel equine anellovirus, representing the first complete Mutorquevirus genome.</title>
        <authorList>
            <person name="Fisher M."/>
            <person name="Nebroski M."/>
            <person name="Davies J."/>
            <person name="Janzen E."/>
            <person name="Sullivan D."/>
            <person name="Lung O."/>
        </authorList>
    </citation>
    <scope>NUCLEOTIDE SEQUENCE</scope>
    <source>
        <strain evidence="8">Alberta/2018</strain>
    </source>
</reference>
<accession>A0AAE7RBT6</accession>
<dbReference type="GeneID" id="80539747"/>
<evidence type="ECO:0000256" key="1">
    <source>
        <dbReference type="ARBA" id="ARBA00004328"/>
    </source>
</evidence>
<evidence type="ECO:0000256" key="2">
    <source>
        <dbReference type="ARBA" id="ARBA00006131"/>
    </source>
</evidence>